<evidence type="ECO:0000313" key="1">
    <source>
        <dbReference type="EMBL" id="KAF3559713.1"/>
    </source>
</evidence>
<evidence type="ECO:0000313" key="2">
    <source>
        <dbReference type="Proteomes" id="UP000712600"/>
    </source>
</evidence>
<organism evidence="1 2">
    <name type="scientific">Brassica cretica</name>
    <name type="common">Mustard</name>
    <dbReference type="NCBI Taxonomy" id="69181"/>
    <lineage>
        <taxon>Eukaryota</taxon>
        <taxon>Viridiplantae</taxon>
        <taxon>Streptophyta</taxon>
        <taxon>Embryophyta</taxon>
        <taxon>Tracheophyta</taxon>
        <taxon>Spermatophyta</taxon>
        <taxon>Magnoliopsida</taxon>
        <taxon>eudicotyledons</taxon>
        <taxon>Gunneridae</taxon>
        <taxon>Pentapetalae</taxon>
        <taxon>rosids</taxon>
        <taxon>malvids</taxon>
        <taxon>Brassicales</taxon>
        <taxon>Brassicaceae</taxon>
        <taxon>Brassiceae</taxon>
        <taxon>Brassica</taxon>
    </lineage>
</organism>
<accession>A0A8S9R7V5</accession>
<protein>
    <submittedName>
        <fullName evidence="1">Uncharacterized protein</fullName>
    </submittedName>
</protein>
<sequence length="139" mass="16117">MLSPDSSWLLILVLAKEFKVLERSDTFIRMTPARWCKRQPGKLFRMQFRRLLRKLLGVLNDNMKTLLDMNLKTLLNGSYPSSNLLSYHPSNLLNWIHLPKGIMINLLNHRHAFCLIFHATTCSSTTSRDSALLWLSVYG</sequence>
<comment type="caution">
    <text evidence="1">The sequence shown here is derived from an EMBL/GenBank/DDBJ whole genome shotgun (WGS) entry which is preliminary data.</text>
</comment>
<reference evidence="1" key="1">
    <citation type="submission" date="2019-12" db="EMBL/GenBank/DDBJ databases">
        <title>Genome sequencing and annotation of Brassica cretica.</title>
        <authorList>
            <person name="Studholme D.J."/>
            <person name="Sarris P."/>
        </authorList>
    </citation>
    <scope>NUCLEOTIDE SEQUENCE</scope>
    <source>
        <strain evidence="1">PFS-109/04</strain>
        <tissue evidence="1">Leaf</tissue>
    </source>
</reference>
<gene>
    <name evidence="1" type="ORF">F2Q69_00015414</name>
</gene>
<dbReference type="AlphaFoldDB" id="A0A8S9R7V5"/>
<name>A0A8S9R7V5_BRACR</name>
<proteinExistence type="predicted"/>
<dbReference type="EMBL" id="QGKX02000996">
    <property type="protein sequence ID" value="KAF3559713.1"/>
    <property type="molecule type" value="Genomic_DNA"/>
</dbReference>
<dbReference type="Proteomes" id="UP000712600">
    <property type="component" value="Unassembled WGS sequence"/>
</dbReference>